<evidence type="ECO:0000313" key="2">
    <source>
        <dbReference type="EMBL" id="MYV17704.1"/>
    </source>
</evidence>
<evidence type="ECO:0000313" key="3">
    <source>
        <dbReference type="Proteomes" id="UP000449209"/>
    </source>
</evidence>
<dbReference type="InterPro" id="IPR004386">
    <property type="entry name" value="Toxin_YafQ-like"/>
</dbReference>
<reference evidence="2 3" key="1">
    <citation type="journal article" date="2019" name="Appl. Environ. Microbiol.">
        <title>Genetic determinants of hydroxycinnamic acid metabolism in heterofermentative lactobacilli.</title>
        <authorList>
            <person name="Gaur G."/>
            <person name="Oh J.H."/>
            <person name="Filannino P."/>
            <person name="Gobbetti M."/>
            <person name="van Pijkeren J.P."/>
            <person name="Ganzle M.G."/>
        </authorList>
    </citation>
    <scope>NUCLEOTIDE SEQUENCE [LARGE SCALE GENOMIC DNA]</scope>
    <source>
        <strain evidence="2 3">C5</strain>
    </source>
</reference>
<dbReference type="AlphaFoldDB" id="A0A6N9I4S9"/>
<gene>
    <name evidence="2" type="ORF">GB993_09340</name>
</gene>
<dbReference type="Proteomes" id="UP000449209">
    <property type="component" value="Unassembled WGS sequence"/>
</dbReference>
<sequence>MRIRMIEFVQTTPPFRRNLKRLARKHYPVKRVSQVVDLIVADDIETLKRQYLYHTLRGDLAGVFDVHLSQNWLLLFTISEDGKTLFLINTGDHSINW</sequence>
<comment type="caution">
    <text evidence="2">The sequence shown here is derived from an EMBL/GenBank/DDBJ whole genome shotgun (WGS) entry which is preliminary data.</text>
</comment>
<dbReference type="Pfam" id="PF15738">
    <property type="entry name" value="YafQ_toxin"/>
    <property type="match status" value="1"/>
</dbReference>
<dbReference type="InterPro" id="IPR007712">
    <property type="entry name" value="RelE/ParE_toxin"/>
</dbReference>
<keyword evidence="1" id="KW-1277">Toxin-antitoxin system</keyword>
<dbReference type="InterPro" id="IPR035093">
    <property type="entry name" value="RelE/ParE_toxin_dom_sf"/>
</dbReference>
<dbReference type="Gene3D" id="3.30.2310.20">
    <property type="entry name" value="RelE-like"/>
    <property type="match status" value="1"/>
</dbReference>
<accession>A0A6N9I4S9</accession>
<dbReference type="SUPFAM" id="SSF143011">
    <property type="entry name" value="RelE-like"/>
    <property type="match status" value="1"/>
</dbReference>
<dbReference type="NCBIfam" id="TIGR02385">
    <property type="entry name" value="RelE_StbE"/>
    <property type="match status" value="1"/>
</dbReference>
<protein>
    <submittedName>
        <fullName evidence="2">Type II toxin-antitoxin system mRNA interferase toxin, RelE/StbE family</fullName>
    </submittedName>
</protein>
<proteinExistence type="predicted"/>
<evidence type="ECO:0000256" key="1">
    <source>
        <dbReference type="ARBA" id="ARBA00022649"/>
    </source>
</evidence>
<dbReference type="EMBL" id="WEZQ01000017">
    <property type="protein sequence ID" value="MYV17704.1"/>
    <property type="molecule type" value="Genomic_DNA"/>
</dbReference>
<name>A0A6N9I4S9_9LACO</name>
<organism evidence="2 3">
    <name type="scientific">Furfurilactobacillus milii</name>
    <dbReference type="NCBI Taxonomy" id="2888272"/>
    <lineage>
        <taxon>Bacteria</taxon>
        <taxon>Bacillati</taxon>
        <taxon>Bacillota</taxon>
        <taxon>Bacilli</taxon>
        <taxon>Lactobacillales</taxon>
        <taxon>Lactobacillaceae</taxon>
        <taxon>Furfurilactobacillus</taxon>
    </lineage>
</organism>